<proteinExistence type="predicted"/>
<accession>A0A011NRY6</accession>
<dbReference type="AlphaFoldDB" id="A0A011NRY6"/>
<dbReference type="PROSITE" id="PS51123">
    <property type="entry name" value="OMPA_2"/>
    <property type="match status" value="1"/>
</dbReference>
<evidence type="ECO:0000259" key="3">
    <source>
        <dbReference type="PROSITE" id="PS51123"/>
    </source>
</evidence>
<dbReference type="CDD" id="cd07185">
    <property type="entry name" value="OmpA_C-like"/>
    <property type="match status" value="1"/>
</dbReference>
<dbReference type="InterPro" id="IPR006665">
    <property type="entry name" value="OmpA-like"/>
</dbReference>
<name>A0A011NRY6_9PROT</name>
<dbReference type="STRING" id="1454003.AW10_03349"/>
<dbReference type="Gene3D" id="3.30.1330.60">
    <property type="entry name" value="OmpA-like domain"/>
    <property type="match status" value="1"/>
</dbReference>
<dbReference type="GO" id="GO:0016020">
    <property type="term" value="C:membrane"/>
    <property type="evidence" value="ECO:0007669"/>
    <property type="project" value="UniProtKB-UniRule"/>
</dbReference>
<organism evidence="4 5">
    <name type="scientific">Candidatus Accumulibacter appositus</name>
    <dbReference type="NCBI Taxonomy" id="1454003"/>
    <lineage>
        <taxon>Bacteria</taxon>
        <taxon>Pseudomonadati</taxon>
        <taxon>Pseudomonadota</taxon>
        <taxon>Betaproteobacteria</taxon>
        <taxon>Candidatus Accumulibacter</taxon>
    </lineage>
</organism>
<reference evidence="4 5" key="1">
    <citation type="submission" date="2014-02" db="EMBL/GenBank/DDBJ databases">
        <title>Expanding our view of genomic diversity in Candidatus Accumulibacter clades.</title>
        <authorList>
            <person name="Skennerton C.T."/>
            <person name="Barr J.J."/>
            <person name="Slater F.R."/>
            <person name="Bond P.L."/>
            <person name="Tyson G.W."/>
        </authorList>
    </citation>
    <scope>NUCLEOTIDE SEQUENCE [LARGE SCALE GENOMIC DNA]</scope>
    <source>
        <strain evidence="5">BA-92</strain>
    </source>
</reference>
<comment type="caution">
    <text evidence="4">The sequence shown here is derived from an EMBL/GenBank/DDBJ whole genome shotgun (WGS) entry which is preliminary data.</text>
</comment>
<evidence type="ECO:0000256" key="2">
    <source>
        <dbReference type="SAM" id="MobiDB-lite"/>
    </source>
</evidence>
<dbReference type="PANTHER" id="PTHR30329:SF21">
    <property type="entry name" value="LIPOPROTEIN YIAD-RELATED"/>
    <property type="match status" value="1"/>
</dbReference>
<feature type="compositionally biased region" description="Low complexity" evidence="2">
    <location>
        <begin position="11"/>
        <end position="25"/>
    </location>
</feature>
<dbReference type="InterPro" id="IPR025295">
    <property type="entry name" value="eCIS_core_dom"/>
</dbReference>
<dbReference type="SUPFAM" id="SSF103088">
    <property type="entry name" value="OmpA-like"/>
    <property type="match status" value="1"/>
</dbReference>
<feature type="region of interest" description="Disordered" evidence="2">
    <location>
        <begin position="1"/>
        <end position="81"/>
    </location>
</feature>
<sequence>MTYQSKKTSSRGKAAEAASSSRGASPLTPGVPRFLTARGKMSVRPALDQQSERDAERAGARMREGGAHNAPAVTPISKRPGADRLDGWLARQASAGERLPPEWSSAHDVRIHSGSRAGRIASSLGANAVTVGKDIFFAPGRYAPGTPGGDRLLAHELAHVAQQGGEPRALQCDLMQSMPVTLGVFEIGMATQTTPPGLSGTIAFQPDPNGPYSAEIGLVQAVNATDVSGTTTPASGAPVDWRNMTDSNTGVQGTEAGRMEQMTPGTPGGAPAGWMIDNLPSATPRGDAGSPNYIEHFGIGGDNQYGWLRSPTDFGPASLFDFPSLSFDSDLDFETVAKGTDNQTVYGAISWGFQIRSGVVQNEYASVQDSASAVFDEALERFRGYYVHEPVVLYFDTNQDVPMAGEEVKLADIPDYLDRYPDVTVGIEGNADVRGGEIANADLSQRRADAVHNLLLLAGVDATRIAFSFGFGETDIFSEHGTAPGARQPRDAGRLRANRRVVVTFSHTVSNHPIVMP</sequence>
<dbReference type="PATRIC" id="fig|1454003.3.peg.3408"/>
<evidence type="ECO:0000313" key="4">
    <source>
        <dbReference type="EMBL" id="EXI78081.1"/>
    </source>
</evidence>
<feature type="domain" description="OmpA-like" evidence="3">
    <location>
        <begin position="382"/>
        <end position="509"/>
    </location>
</feature>
<keyword evidence="4" id="KW-0449">Lipoprotein</keyword>
<dbReference type="Pfam" id="PF00691">
    <property type="entry name" value="OmpA"/>
    <property type="match status" value="1"/>
</dbReference>
<dbReference type="InterPro" id="IPR050330">
    <property type="entry name" value="Bact_OuterMem_StrucFunc"/>
</dbReference>
<gene>
    <name evidence="4" type="primary">yiaD_3</name>
    <name evidence="4" type="ORF">AW10_03349</name>
</gene>
<dbReference type="Proteomes" id="UP000021816">
    <property type="component" value="Unassembled WGS sequence"/>
</dbReference>
<dbReference type="EMBL" id="JEMX01000081">
    <property type="protein sequence ID" value="EXI78081.1"/>
    <property type="molecule type" value="Genomic_DNA"/>
</dbReference>
<evidence type="ECO:0000313" key="5">
    <source>
        <dbReference type="Proteomes" id="UP000021816"/>
    </source>
</evidence>
<protein>
    <submittedName>
        <fullName evidence="4">Inner membrane lipoprotein YiaD</fullName>
    </submittedName>
</protein>
<keyword evidence="1" id="KW-0472">Membrane</keyword>
<dbReference type="PANTHER" id="PTHR30329">
    <property type="entry name" value="STATOR ELEMENT OF FLAGELLAR MOTOR COMPLEX"/>
    <property type="match status" value="1"/>
</dbReference>
<feature type="compositionally biased region" description="Basic and acidic residues" evidence="2">
    <location>
        <begin position="50"/>
        <end position="66"/>
    </location>
</feature>
<evidence type="ECO:0000256" key="1">
    <source>
        <dbReference type="PROSITE-ProRule" id="PRU00473"/>
    </source>
</evidence>
<dbReference type="InterPro" id="IPR036737">
    <property type="entry name" value="OmpA-like_sf"/>
</dbReference>
<dbReference type="Pfam" id="PF13699">
    <property type="entry name" value="eCIS_core"/>
    <property type="match status" value="1"/>
</dbReference>